<feature type="domain" description="Penicillin-binding protein transpeptidase" evidence="11">
    <location>
        <begin position="237"/>
        <end position="553"/>
    </location>
</feature>
<comment type="subcellular location">
    <subcellularLocation>
        <location evidence="2">Cell membrane</location>
    </subcellularLocation>
    <subcellularLocation>
        <location evidence="1">Membrane</location>
        <topology evidence="1">Single-pass membrane protein</topology>
    </subcellularLocation>
</comment>
<dbReference type="InterPro" id="IPR005311">
    <property type="entry name" value="PBP_dimer"/>
</dbReference>
<evidence type="ECO:0000256" key="6">
    <source>
        <dbReference type="ARBA" id="ARBA00022984"/>
    </source>
</evidence>
<evidence type="ECO:0008006" key="15">
    <source>
        <dbReference type="Google" id="ProtNLM"/>
    </source>
</evidence>
<dbReference type="Proteomes" id="UP000230775">
    <property type="component" value="Unassembled WGS sequence"/>
</dbReference>
<dbReference type="PANTHER" id="PTHR30627:SF2">
    <property type="entry name" value="PEPTIDOGLYCAN D,D-TRANSPEPTIDASE MRDA"/>
    <property type="match status" value="1"/>
</dbReference>
<dbReference type="GO" id="GO:0071972">
    <property type="term" value="F:peptidoglycan L,D-transpeptidase activity"/>
    <property type="evidence" value="ECO:0007669"/>
    <property type="project" value="TreeGrafter"/>
</dbReference>
<dbReference type="GO" id="GO:0008360">
    <property type="term" value="P:regulation of cell shape"/>
    <property type="evidence" value="ECO:0007669"/>
    <property type="project" value="UniProtKB-KW"/>
</dbReference>
<evidence type="ECO:0000256" key="10">
    <source>
        <dbReference type="SAM" id="Phobius"/>
    </source>
</evidence>
<accession>A0A2H0WQ41</accession>
<protein>
    <recommendedName>
        <fullName evidence="15">Penicillin-binding protein 2</fullName>
    </recommendedName>
</protein>
<evidence type="ECO:0000259" key="11">
    <source>
        <dbReference type="Pfam" id="PF00905"/>
    </source>
</evidence>
<evidence type="ECO:0000256" key="5">
    <source>
        <dbReference type="ARBA" id="ARBA00022960"/>
    </source>
</evidence>
<evidence type="ECO:0000259" key="12">
    <source>
        <dbReference type="Pfam" id="PF03717"/>
    </source>
</evidence>
<evidence type="ECO:0000256" key="9">
    <source>
        <dbReference type="ARBA" id="ARBA00023316"/>
    </source>
</evidence>
<evidence type="ECO:0000313" key="14">
    <source>
        <dbReference type="Proteomes" id="UP000230775"/>
    </source>
</evidence>
<dbReference type="Pfam" id="PF03717">
    <property type="entry name" value="PBP_dimer"/>
    <property type="match status" value="1"/>
</dbReference>
<dbReference type="InterPro" id="IPR036138">
    <property type="entry name" value="PBP_dimer_sf"/>
</dbReference>
<sequence length="557" mass="60779">MAAGFGFSFAGFFIKAVGPAVGGVEVMKRRILFFYGLLGIGILLLLGRLFELQIIFGSQNRQIAEGNRIRRVIDLAPRGIIFDRHQQPLVRNVPIYRLASGDEKWEVISREEALKIEIKSGEQAEKLRVDMGREYLYGQSLAHLLGYLSEAGPEEVGSGDSQLGDLVGRTGLEEEYEEILRGTNGGEVFEVDSQGQKIREVGKVTSVAGEDIYLSVDAELSRVAFEALIEFGEGKPGAVVVTEAKTGQVLALVSFPSFNPNKITDKDLTDTKKPFFNRAISGVYPPGSTFKIVTAAAGVEEGKVSRDTLYEDKGFIQVGDYIYKNWLFSKRGMAEGKINVVYALKRSTDTFFYKVGEWVGANRLAVWAKAFGLGKKTGIDLPFESEGLVPSPEWKEKTTGERWFLGNTYHFAIGQADLLVTPLQINMMTSVIANDGKLCQPRVAKSTSGSSEVKDCQDLQLKNETLELIKEGLTQACSSGGTAWPLFGFQPQVACKTGTAEFAPSASSGQVRTHAWLTAYAPADNPEIVVTAVVEAGGEGSDIAAPIVKKVLEHYFH</sequence>
<evidence type="ECO:0000256" key="4">
    <source>
        <dbReference type="ARBA" id="ARBA00022692"/>
    </source>
</evidence>
<dbReference type="InterPro" id="IPR050515">
    <property type="entry name" value="Beta-lactam/transpept"/>
</dbReference>
<evidence type="ECO:0000256" key="7">
    <source>
        <dbReference type="ARBA" id="ARBA00022989"/>
    </source>
</evidence>
<evidence type="ECO:0000256" key="1">
    <source>
        <dbReference type="ARBA" id="ARBA00004167"/>
    </source>
</evidence>
<feature type="domain" description="Penicillin-binding protein dimerisation" evidence="12">
    <location>
        <begin position="108"/>
        <end position="200"/>
    </location>
</feature>
<dbReference type="Gene3D" id="3.40.710.10">
    <property type="entry name" value="DD-peptidase/beta-lactamase superfamily"/>
    <property type="match status" value="1"/>
</dbReference>
<evidence type="ECO:0000256" key="3">
    <source>
        <dbReference type="ARBA" id="ARBA00022475"/>
    </source>
</evidence>
<evidence type="ECO:0000256" key="8">
    <source>
        <dbReference type="ARBA" id="ARBA00023136"/>
    </source>
</evidence>
<dbReference type="SUPFAM" id="SSF56519">
    <property type="entry name" value="Penicillin binding protein dimerisation domain"/>
    <property type="match status" value="1"/>
</dbReference>
<dbReference type="InterPro" id="IPR001460">
    <property type="entry name" value="PCN-bd_Tpept"/>
</dbReference>
<evidence type="ECO:0000313" key="13">
    <source>
        <dbReference type="EMBL" id="PIS14741.1"/>
    </source>
</evidence>
<feature type="transmembrane region" description="Helical" evidence="10">
    <location>
        <begin position="32"/>
        <end position="50"/>
    </location>
</feature>
<dbReference type="GO" id="GO:0009252">
    <property type="term" value="P:peptidoglycan biosynthetic process"/>
    <property type="evidence" value="ECO:0007669"/>
    <property type="project" value="UniProtKB-KW"/>
</dbReference>
<dbReference type="SUPFAM" id="SSF56601">
    <property type="entry name" value="beta-lactamase/transpeptidase-like"/>
    <property type="match status" value="1"/>
</dbReference>
<dbReference type="Gene3D" id="3.90.1310.10">
    <property type="entry name" value="Penicillin-binding protein 2a (Domain 2)"/>
    <property type="match status" value="1"/>
</dbReference>
<dbReference type="Pfam" id="PF00905">
    <property type="entry name" value="Transpeptidase"/>
    <property type="match status" value="1"/>
</dbReference>
<keyword evidence="4 10" id="KW-0812">Transmembrane</keyword>
<keyword evidence="9" id="KW-0961">Cell wall biogenesis/degradation</keyword>
<comment type="caution">
    <text evidence="13">The sequence shown here is derived from an EMBL/GenBank/DDBJ whole genome shotgun (WGS) entry which is preliminary data.</text>
</comment>
<name>A0A2H0WQ41_9BACT</name>
<keyword evidence="7 10" id="KW-1133">Transmembrane helix</keyword>
<reference evidence="14" key="1">
    <citation type="submission" date="2017-09" db="EMBL/GenBank/DDBJ databases">
        <title>Depth-based differentiation of microbial function through sediment-hosted aquifers and enrichment of novel symbionts in the deep terrestrial subsurface.</title>
        <authorList>
            <person name="Probst A.J."/>
            <person name="Ladd B."/>
            <person name="Jarett J.K."/>
            <person name="Geller-Mcgrath D.E."/>
            <person name="Sieber C.M.K."/>
            <person name="Emerson J.B."/>
            <person name="Anantharaman K."/>
            <person name="Thomas B.C."/>
            <person name="Malmstrom R."/>
            <person name="Stieglmeier M."/>
            <person name="Klingl A."/>
            <person name="Woyke T."/>
            <person name="Ryan C.M."/>
            <person name="Banfield J.F."/>
        </authorList>
    </citation>
    <scope>NUCLEOTIDE SEQUENCE [LARGE SCALE GENOMIC DNA]</scope>
</reference>
<dbReference type="GO" id="GO:0071555">
    <property type="term" value="P:cell wall organization"/>
    <property type="evidence" value="ECO:0007669"/>
    <property type="project" value="UniProtKB-KW"/>
</dbReference>
<dbReference type="PANTHER" id="PTHR30627">
    <property type="entry name" value="PEPTIDOGLYCAN D,D-TRANSPEPTIDASE"/>
    <property type="match status" value="1"/>
</dbReference>
<keyword evidence="5" id="KW-0133">Cell shape</keyword>
<keyword evidence="8 10" id="KW-0472">Membrane</keyword>
<proteinExistence type="predicted"/>
<keyword evidence="6" id="KW-0573">Peptidoglycan synthesis</keyword>
<gene>
    <name evidence="13" type="ORF">COT64_01025</name>
</gene>
<dbReference type="EMBL" id="PEZI01000025">
    <property type="protein sequence ID" value="PIS14741.1"/>
    <property type="molecule type" value="Genomic_DNA"/>
</dbReference>
<evidence type="ECO:0000256" key="2">
    <source>
        <dbReference type="ARBA" id="ARBA00004236"/>
    </source>
</evidence>
<dbReference type="InterPro" id="IPR012338">
    <property type="entry name" value="Beta-lactam/transpept-like"/>
</dbReference>
<dbReference type="GO" id="GO:0008658">
    <property type="term" value="F:penicillin binding"/>
    <property type="evidence" value="ECO:0007669"/>
    <property type="project" value="InterPro"/>
</dbReference>
<keyword evidence="3" id="KW-1003">Cell membrane</keyword>
<dbReference type="AlphaFoldDB" id="A0A2H0WQ41"/>
<organism evidence="13 14">
    <name type="scientific">Candidatus Shapirobacteria bacterium CG09_land_8_20_14_0_10_39_12</name>
    <dbReference type="NCBI Taxonomy" id="1974885"/>
    <lineage>
        <taxon>Bacteria</taxon>
        <taxon>Candidatus Shapironibacteriota</taxon>
    </lineage>
</organism>
<dbReference type="GO" id="GO:0005886">
    <property type="term" value="C:plasma membrane"/>
    <property type="evidence" value="ECO:0007669"/>
    <property type="project" value="UniProtKB-SubCell"/>
</dbReference>